<evidence type="ECO:0000256" key="1">
    <source>
        <dbReference type="SAM" id="MobiDB-lite"/>
    </source>
</evidence>
<name>A0A0Q9YDJ1_9BACI</name>
<protein>
    <submittedName>
        <fullName evidence="2">Uncharacterized protein</fullName>
    </submittedName>
</protein>
<gene>
    <name evidence="2" type="ORF">ACA29_07370</name>
</gene>
<evidence type="ECO:0000313" key="3">
    <source>
        <dbReference type="Proteomes" id="UP000053881"/>
    </source>
</evidence>
<accession>A0A0Q9YDJ1</accession>
<dbReference type="EMBL" id="LGPB01000068">
    <property type="protein sequence ID" value="KRG14104.1"/>
    <property type="molecule type" value="Genomic_DNA"/>
</dbReference>
<reference evidence="2 3" key="1">
    <citation type="submission" date="2015-06" db="EMBL/GenBank/DDBJ databases">
        <title>Genome sequencing project of Bacillus galactosidilyticus PL133.</title>
        <authorList>
            <person name="Gaiero J."/>
            <person name="Nicol R."/>
            <person name="Habash M."/>
        </authorList>
    </citation>
    <scope>NUCLEOTIDE SEQUENCE [LARGE SCALE GENOMIC DNA]</scope>
    <source>
        <strain evidence="2 3">PL133</strain>
    </source>
</reference>
<organism evidence="2 3">
    <name type="scientific">Lederbergia galactosidilytica</name>
    <dbReference type="NCBI Taxonomy" id="217031"/>
    <lineage>
        <taxon>Bacteria</taxon>
        <taxon>Bacillati</taxon>
        <taxon>Bacillota</taxon>
        <taxon>Bacilli</taxon>
        <taxon>Bacillales</taxon>
        <taxon>Bacillaceae</taxon>
        <taxon>Lederbergia</taxon>
    </lineage>
</organism>
<proteinExistence type="predicted"/>
<dbReference type="Proteomes" id="UP000053881">
    <property type="component" value="Unassembled WGS sequence"/>
</dbReference>
<comment type="caution">
    <text evidence="2">The sequence shown here is derived from an EMBL/GenBank/DDBJ whole genome shotgun (WGS) entry which is preliminary data.</text>
</comment>
<dbReference type="AlphaFoldDB" id="A0A0Q9YDJ1"/>
<sequence>MRENRLAGKSLLLQALTAGITALGEQICGHPDCNFSIADYRELAQDLPIDISFAPTSISIGFEKLAHFSAVTKSKGIQHGSYKIKGNPTSRLNSPNLNSRSSEAK</sequence>
<evidence type="ECO:0000313" key="2">
    <source>
        <dbReference type="EMBL" id="KRG14104.1"/>
    </source>
</evidence>
<feature type="compositionally biased region" description="Low complexity" evidence="1">
    <location>
        <begin position="87"/>
        <end position="105"/>
    </location>
</feature>
<feature type="region of interest" description="Disordered" evidence="1">
    <location>
        <begin position="76"/>
        <end position="105"/>
    </location>
</feature>